<dbReference type="OrthoDB" id="5458908at2"/>
<comment type="caution">
    <text evidence="2">The sequence shown here is derived from an EMBL/GenBank/DDBJ whole genome shotgun (WGS) entry which is preliminary data.</text>
</comment>
<name>A0A7M3MEJ6_9BACT</name>
<protein>
    <submittedName>
        <fullName evidence="2">Uncharacterized protein</fullName>
    </submittedName>
</protein>
<sequence>MTHTRRIHRLFIVQLLTLAIVVATCATPLAAQDTTAKPTPWDVTGVWEGKFFSARLEAHIEQGEEAVHEGRANRISGVVYSIGPLGEKTTYHIAGLVFGNTITGIHGSGHSFKGEIIDGARIEGVLTLASGHELPLRAMRRDSSGN</sequence>
<reference evidence="2 3" key="1">
    <citation type="submission" date="2018-06" db="EMBL/GenBank/DDBJ databases">
        <title>Complete genome of Desulfovibrio indonesiensis P37SLT.</title>
        <authorList>
            <person name="Crispim J.S."/>
            <person name="Vidigal P.M.P."/>
            <person name="Silva L.C.F."/>
            <person name="Laguardia C.N."/>
            <person name="Araujo L.C."/>
            <person name="Dias R.S."/>
            <person name="Sousa M.P."/>
            <person name="Paula S.O."/>
            <person name="Silva C."/>
        </authorList>
    </citation>
    <scope>NUCLEOTIDE SEQUENCE [LARGE SCALE GENOMIC DNA]</scope>
    <source>
        <strain evidence="2 3">P37SLT</strain>
    </source>
</reference>
<evidence type="ECO:0000313" key="3">
    <source>
        <dbReference type="Proteomes" id="UP000448292"/>
    </source>
</evidence>
<evidence type="ECO:0000256" key="1">
    <source>
        <dbReference type="SAM" id="SignalP"/>
    </source>
</evidence>
<dbReference type="EMBL" id="QMIE01000007">
    <property type="protein sequence ID" value="TVM17316.1"/>
    <property type="molecule type" value="Genomic_DNA"/>
</dbReference>
<evidence type="ECO:0000313" key="2">
    <source>
        <dbReference type="EMBL" id="TVM17316.1"/>
    </source>
</evidence>
<dbReference type="RefSeq" id="WP_144302894.1">
    <property type="nucleotide sequence ID" value="NZ_QMIE01000007.1"/>
</dbReference>
<feature type="signal peptide" evidence="1">
    <location>
        <begin position="1"/>
        <end position="31"/>
    </location>
</feature>
<gene>
    <name evidence="2" type="ORF">DPQ33_09015</name>
</gene>
<dbReference type="AlphaFoldDB" id="A0A7M3MEJ6"/>
<feature type="chain" id="PRO_5029671867" evidence="1">
    <location>
        <begin position="32"/>
        <end position="146"/>
    </location>
</feature>
<organism evidence="2 3">
    <name type="scientific">Oceanidesulfovibrio indonesiensis</name>
    <dbReference type="NCBI Taxonomy" id="54767"/>
    <lineage>
        <taxon>Bacteria</taxon>
        <taxon>Pseudomonadati</taxon>
        <taxon>Thermodesulfobacteriota</taxon>
        <taxon>Desulfovibrionia</taxon>
        <taxon>Desulfovibrionales</taxon>
        <taxon>Desulfovibrionaceae</taxon>
        <taxon>Oceanidesulfovibrio</taxon>
    </lineage>
</organism>
<keyword evidence="1" id="KW-0732">Signal</keyword>
<proteinExistence type="predicted"/>
<accession>A0A7M3MEJ6</accession>
<keyword evidence="3" id="KW-1185">Reference proteome</keyword>
<dbReference type="Proteomes" id="UP000448292">
    <property type="component" value="Unassembled WGS sequence"/>
</dbReference>